<feature type="domain" description="C2H2-type" evidence="3">
    <location>
        <begin position="65"/>
        <end position="92"/>
    </location>
</feature>
<dbReference type="AlphaFoldDB" id="A0A7I8K3A3"/>
<keyword evidence="1" id="KW-0479">Metal-binding</keyword>
<dbReference type="OrthoDB" id="6077919at2759"/>
<keyword evidence="1" id="KW-0862">Zinc</keyword>
<feature type="region of interest" description="Disordered" evidence="2">
    <location>
        <begin position="103"/>
        <end position="137"/>
    </location>
</feature>
<feature type="region of interest" description="Disordered" evidence="2">
    <location>
        <begin position="254"/>
        <end position="304"/>
    </location>
</feature>
<dbReference type="GO" id="GO:0008270">
    <property type="term" value="F:zinc ion binding"/>
    <property type="evidence" value="ECO:0007669"/>
    <property type="project" value="UniProtKB-KW"/>
</dbReference>
<dbReference type="Proteomes" id="UP000663760">
    <property type="component" value="Chromosome 2"/>
</dbReference>
<evidence type="ECO:0000313" key="5">
    <source>
        <dbReference type="Proteomes" id="UP000663760"/>
    </source>
</evidence>
<name>A0A7I8K3A3_SPIIN</name>
<keyword evidence="1" id="KW-0863">Zinc-finger</keyword>
<dbReference type="InterPro" id="IPR013087">
    <property type="entry name" value="Znf_C2H2_type"/>
</dbReference>
<dbReference type="PROSITE" id="PS00028">
    <property type="entry name" value="ZINC_FINGER_C2H2_1"/>
    <property type="match status" value="2"/>
</dbReference>
<feature type="region of interest" description="Disordered" evidence="2">
    <location>
        <begin position="211"/>
        <end position="236"/>
    </location>
</feature>
<feature type="compositionally biased region" description="Low complexity" evidence="2">
    <location>
        <begin position="17"/>
        <end position="28"/>
    </location>
</feature>
<dbReference type="InterPro" id="IPR036236">
    <property type="entry name" value="Znf_C2H2_sf"/>
</dbReference>
<reference evidence="4" key="1">
    <citation type="submission" date="2020-02" db="EMBL/GenBank/DDBJ databases">
        <authorList>
            <person name="Scholz U."/>
            <person name="Mascher M."/>
            <person name="Fiebig A."/>
        </authorList>
    </citation>
    <scope>NUCLEOTIDE SEQUENCE</scope>
</reference>
<dbReference type="PROSITE" id="PS50157">
    <property type="entry name" value="ZINC_FINGER_C2H2_2"/>
    <property type="match status" value="2"/>
</dbReference>
<feature type="compositionally biased region" description="Pro residues" evidence="2">
    <location>
        <begin position="111"/>
        <end position="125"/>
    </location>
</feature>
<feature type="domain" description="C2H2-type" evidence="3">
    <location>
        <begin position="176"/>
        <end position="203"/>
    </location>
</feature>
<dbReference type="Pfam" id="PF13912">
    <property type="entry name" value="zf-C2H2_6"/>
    <property type="match status" value="2"/>
</dbReference>
<feature type="compositionally biased region" description="Basic and acidic residues" evidence="2">
    <location>
        <begin position="128"/>
        <end position="137"/>
    </location>
</feature>
<gene>
    <name evidence="4" type="ORF">SI8410_02002813</name>
</gene>
<dbReference type="PANTHER" id="PTHR47591">
    <property type="entry name" value="ZINC FINGER PROTEIN ZAT2-RELATED"/>
    <property type="match status" value="1"/>
</dbReference>
<dbReference type="SUPFAM" id="SSF57667">
    <property type="entry name" value="beta-beta-alpha zinc fingers"/>
    <property type="match status" value="1"/>
</dbReference>
<dbReference type="EMBL" id="LR746265">
    <property type="protein sequence ID" value="CAA7391530.1"/>
    <property type="molecule type" value="Genomic_DNA"/>
</dbReference>
<organism evidence="4 5">
    <name type="scientific">Spirodela intermedia</name>
    <name type="common">Intermediate duckweed</name>
    <dbReference type="NCBI Taxonomy" id="51605"/>
    <lineage>
        <taxon>Eukaryota</taxon>
        <taxon>Viridiplantae</taxon>
        <taxon>Streptophyta</taxon>
        <taxon>Embryophyta</taxon>
        <taxon>Tracheophyta</taxon>
        <taxon>Spermatophyta</taxon>
        <taxon>Magnoliopsida</taxon>
        <taxon>Liliopsida</taxon>
        <taxon>Araceae</taxon>
        <taxon>Lemnoideae</taxon>
        <taxon>Spirodela</taxon>
    </lineage>
</organism>
<sequence>MSNPNPRNAETLERPASDSSSSVIVGGSLQTERGRREELEVVDSLGISRTRSKRNPDLIADEVTAPCSECGRRFWSQKALFGHMRCHPERQWRGINPPPHLRCPHAAFERPPLPLPPPPQPPGSLRPPADHSQSHNREHEAARYLVMLAKGRSSADAGTVDAPVAPLPPPHLNSQFECSICKKVFPSYQALGGHRASHKNVKGCFARARVNEGDEPCGTGRGSKENPTTSSGEDDEKNANMVCWSAFPGDQALAGQKRSDWDECGTSSTALSGHVPDLNLALPFENKEDSGSSPDPALDLKLGT</sequence>
<proteinExistence type="predicted"/>
<feature type="region of interest" description="Disordered" evidence="2">
    <location>
        <begin position="1"/>
        <end position="37"/>
    </location>
</feature>
<evidence type="ECO:0000256" key="2">
    <source>
        <dbReference type="SAM" id="MobiDB-lite"/>
    </source>
</evidence>
<dbReference type="PANTHER" id="PTHR47591:SF1">
    <property type="entry name" value="ZINC FINGER PROTEIN ZAT2-RELATED"/>
    <property type="match status" value="1"/>
</dbReference>
<accession>A0A7I8K3A3</accession>
<protein>
    <recommendedName>
        <fullName evidence="3">C2H2-type domain-containing protein</fullName>
    </recommendedName>
</protein>
<evidence type="ECO:0000256" key="1">
    <source>
        <dbReference type="PROSITE-ProRule" id="PRU00042"/>
    </source>
</evidence>
<evidence type="ECO:0000313" key="4">
    <source>
        <dbReference type="EMBL" id="CAA7391530.1"/>
    </source>
</evidence>
<evidence type="ECO:0000259" key="3">
    <source>
        <dbReference type="PROSITE" id="PS50157"/>
    </source>
</evidence>
<keyword evidence="5" id="KW-1185">Reference proteome</keyword>
<dbReference type="SMART" id="SM00355">
    <property type="entry name" value="ZnF_C2H2"/>
    <property type="match status" value="2"/>
</dbReference>